<evidence type="ECO:0000313" key="1">
    <source>
        <dbReference type="EMBL" id="MDC0669868.1"/>
    </source>
</evidence>
<proteinExistence type="predicted"/>
<dbReference type="Proteomes" id="UP001217838">
    <property type="component" value="Unassembled WGS sequence"/>
</dbReference>
<dbReference type="EMBL" id="JAQNDN010000010">
    <property type="protein sequence ID" value="MDC0669868.1"/>
    <property type="molecule type" value="Genomic_DNA"/>
</dbReference>
<reference evidence="1 2" key="1">
    <citation type="submission" date="2022-11" db="EMBL/GenBank/DDBJ databases">
        <title>Minimal conservation of predation-associated metabolite biosynthetic gene clusters underscores biosynthetic potential of Myxococcota including descriptions for ten novel species: Archangium lansinium sp. nov., Myxococcus landrumus sp. nov., Nannocystis bai.</title>
        <authorList>
            <person name="Ahearne A."/>
            <person name="Stevens C."/>
            <person name="Dowd S."/>
        </authorList>
    </citation>
    <scope>NUCLEOTIDE SEQUENCE [LARGE SCALE GENOMIC DNA]</scope>
    <source>
        <strain evidence="1 2">NCELM</strain>
    </source>
</reference>
<sequence length="170" mass="18642">MKPFKGQYLGAALRSFVRALQQSEAVVRQILRNHGLERIDEDQWYDLNTARSIYYTVGAQVGERSLHGVGLQMIGAAQFPPGIDDIKAVLTSLDAAYRMNCRGPEIGAITCDFEGDHTAVVVFATPFPCALSRGILQGCAKKFAADALIEHSHDGCVDRGDPNCCFHVDW</sequence>
<dbReference type="RefSeq" id="WP_271999674.1">
    <property type="nucleotide sequence ID" value="NZ_JAQNDN010000010.1"/>
</dbReference>
<comment type="caution">
    <text evidence="1">The sequence shown here is derived from an EMBL/GenBank/DDBJ whole genome shotgun (WGS) entry which is preliminary data.</text>
</comment>
<keyword evidence="2" id="KW-1185">Reference proteome</keyword>
<organism evidence="1 2">
    <name type="scientific">Nannocystis radixulma</name>
    <dbReference type="NCBI Taxonomy" id="2995305"/>
    <lineage>
        <taxon>Bacteria</taxon>
        <taxon>Pseudomonadati</taxon>
        <taxon>Myxococcota</taxon>
        <taxon>Polyangia</taxon>
        <taxon>Nannocystales</taxon>
        <taxon>Nannocystaceae</taxon>
        <taxon>Nannocystis</taxon>
    </lineage>
</organism>
<name>A0ABT5B6X9_9BACT</name>
<gene>
    <name evidence="1" type="ORF">POL58_19090</name>
</gene>
<protein>
    <recommendedName>
        <fullName evidence="3">4-vinyl reductase 4VR domain-containing protein</fullName>
    </recommendedName>
</protein>
<evidence type="ECO:0000313" key="2">
    <source>
        <dbReference type="Proteomes" id="UP001217838"/>
    </source>
</evidence>
<accession>A0ABT5B6X9</accession>
<evidence type="ECO:0008006" key="3">
    <source>
        <dbReference type="Google" id="ProtNLM"/>
    </source>
</evidence>